<protein>
    <submittedName>
        <fullName evidence="1">Uncharacterized protein</fullName>
    </submittedName>
</protein>
<dbReference type="EMBL" id="CM007652">
    <property type="protein sequence ID" value="ONI23390.1"/>
    <property type="molecule type" value="Genomic_DNA"/>
</dbReference>
<keyword evidence="2" id="KW-1185">Reference proteome</keyword>
<evidence type="ECO:0000313" key="2">
    <source>
        <dbReference type="Proteomes" id="UP000006882"/>
    </source>
</evidence>
<accession>M5XJL1</accession>
<sequence>MLVYKYILGRLGPCPNRNRMNQIESDRSGLVWISVPILSKIGPNRTDLYFRIRFYFFPKTGPNRTVPTPTDTSLESVWYLFDF</sequence>
<dbReference type="Proteomes" id="UP000006882">
    <property type="component" value="Chromosome G2"/>
</dbReference>
<evidence type="ECO:0000313" key="1">
    <source>
        <dbReference type="EMBL" id="ONI23390.1"/>
    </source>
</evidence>
<reference evidence="1 2" key="1">
    <citation type="journal article" date="2013" name="Nat. Genet.">
        <title>The high-quality draft genome of peach (Prunus persica) identifies unique patterns of genetic diversity, domestication and genome evolution.</title>
        <authorList>
            <consortium name="International Peach Genome Initiative"/>
            <person name="Verde I."/>
            <person name="Abbott A.G."/>
            <person name="Scalabrin S."/>
            <person name="Jung S."/>
            <person name="Shu S."/>
            <person name="Marroni F."/>
            <person name="Zhebentyayeva T."/>
            <person name="Dettori M.T."/>
            <person name="Grimwood J."/>
            <person name="Cattonaro F."/>
            <person name="Zuccolo A."/>
            <person name="Rossini L."/>
            <person name="Jenkins J."/>
            <person name="Vendramin E."/>
            <person name="Meisel L.A."/>
            <person name="Decroocq V."/>
            <person name="Sosinski B."/>
            <person name="Prochnik S."/>
            <person name="Mitros T."/>
            <person name="Policriti A."/>
            <person name="Cipriani G."/>
            <person name="Dondini L."/>
            <person name="Ficklin S."/>
            <person name="Goodstein D.M."/>
            <person name="Xuan P."/>
            <person name="Del Fabbro C."/>
            <person name="Aramini V."/>
            <person name="Copetti D."/>
            <person name="Gonzalez S."/>
            <person name="Horner D.S."/>
            <person name="Falchi R."/>
            <person name="Lucas S."/>
            <person name="Mica E."/>
            <person name="Maldonado J."/>
            <person name="Lazzari B."/>
            <person name="Bielenberg D."/>
            <person name="Pirona R."/>
            <person name="Miculan M."/>
            <person name="Barakat A."/>
            <person name="Testolin R."/>
            <person name="Stella A."/>
            <person name="Tartarini S."/>
            <person name="Tonutti P."/>
            <person name="Arus P."/>
            <person name="Orellana A."/>
            <person name="Wells C."/>
            <person name="Main D."/>
            <person name="Vizzotto G."/>
            <person name="Silva H."/>
            <person name="Salamini F."/>
            <person name="Schmutz J."/>
            <person name="Morgante M."/>
            <person name="Rokhsar D.S."/>
        </authorList>
    </citation>
    <scope>NUCLEOTIDE SEQUENCE [LARGE SCALE GENOMIC DNA]</scope>
    <source>
        <strain evidence="2">cv. Nemared</strain>
    </source>
</reference>
<name>M5XJL1_PRUPE</name>
<organism evidence="1 2">
    <name type="scientific">Prunus persica</name>
    <name type="common">Peach</name>
    <name type="synonym">Amygdalus persica</name>
    <dbReference type="NCBI Taxonomy" id="3760"/>
    <lineage>
        <taxon>Eukaryota</taxon>
        <taxon>Viridiplantae</taxon>
        <taxon>Streptophyta</taxon>
        <taxon>Embryophyta</taxon>
        <taxon>Tracheophyta</taxon>
        <taxon>Spermatophyta</taxon>
        <taxon>Magnoliopsida</taxon>
        <taxon>eudicotyledons</taxon>
        <taxon>Gunneridae</taxon>
        <taxon>Pentapetalae</taxon>
        <taxon>rosids</taxon>
        <taxon>fabids</taxon>
        <taxon>Rosales</taxon>
        <taxon>Rosaceae</taxon>
        <taxon>Amygdaloideae</taxon>
        <taxon>Amygdaleae</taxon>
        <taxon>Prunus</taxon>
    </lineage>
</organism>
<dbReference type="Gramene" id="ONI23390">
    <property type="protein sequence ID" value="ONI23390"/>
    <property type="gene ID" value="PRUPE_2G186300"/>
</dbReference>
<gene>
    <name evidence="1" type="ORF">PRUPE_2G186300</name>
</gene>
<dbReference type="HOGENOM" id="CLU_2546876_0_0_1"/>
<dbReference type="AlphaFoldDB" id="M5XJL1"/>
<proteinExistence type="predicted"/>